<gene>
    <name evidence="2" type="ORF">SAMN04489724_0653</name>
</gene>
<reference evidence="3" key="1">
    <citation type="submission" date="2016-10" db="EMBL/GenBank/DDBJ databases">
        <authorList>
            <person name="Varghese N."/>
            <person name="Submissions S."/>
        </authorList>
    </citation>
    <scope>NUCLEOTIDE SEQUENCE [LARGE SCALE GENOMIC DNA]</scope>
    <source>
        <strain evidence="3">DSM 23445</strain>
    </source>
</reference>
<evidence type="ECO:0000313" key="2">
    <source>
        <dbReference type="EMBL" id="SFT41463.1"/>
    </source>
</evidence>
<accession>A0A1I6XTU6</accession>
<proteinExistence type="predicted"/>
<feature type="compositionally biased region" description="Basic and acidic residues" evidence="1">
    <location>
        <begin position="14"/>
        <end position="23"/>
    </location>
</feature>
<sequence length="126" mass="14597">MLTLHGHFDPSLSHFDDQREEKSQTQAMRNQQRFLCSRKIGTGSSSFEMTRRFSHFDQREKSQPSSAEVTEISQSVCVMCKTNKLITSFEMTRRLSHFDQREKSPTKAIKNQQRLLSPQAPFACLP</sequence>
<feature type="region of interest" description="Disordered" evidence="1">
    <location>
        <begin position="1"/>
        <end position="30"/>
    </location>
</feature>
<evidence type="ECO:0000256" key="1">
    <source>
        <dbReference type="SAM" id="MobiDB-lite"/>
    </source>
</evidence>
<keyword evidence="3" id="KW-1185">Reference proteome</keyword>
<dbReference type="STRING" id="305507.SAMN04489724_0653"/>
<dbReference type="Proteomes" id="UP000199673">
    <property type="component" value="Unassembled WGS sequence"/>
</dbReference>
<evidence type="ECO:0000313" key="3">
    <source>
        <dbReference type="Proteomes" id="UP000199673"/>
    </source>
</evidence>
<name>A0A1I6XTU6_9BACT</name>
<organism evidence="2 3">
    <name type="scientific">Algoriphagus locisalis</name>
    <dbReference type="NCBI Taxonomy" id="305507"/>
    <lineage>
        <taxon>Bacteria</taxon>
        <taxon>Pseudomonadati</taxon>
        <taxon>Bacteroidota</taxon>
        <taxon>Cytophagia</taxon>
        <taxon>Cytophagales</taxon>
        <taxon>Cyclobacteriaceae</taxon>
        <taxon>Algoriphagus</taxon>
    </lineage>
</organism>
<protein>
    <submittedName>
        <fullName evidence="2">Uncharacterized protein</fullName>
    </submittedName>
</protein>
<dbReference type="AlphaFoldDB" id="A0A1I6XTU6"/>
<dbReference type="EMBL" id="FPBF01000001">
    <property type="protein sequence ID" value="SFT41463.1"/>
    <property type="molecule type" value="Genomic_DNA"/>
</dbReference>